<keyword evidence="2" id="KW-1185">Reference proteome</keyword>
<protein>
    <submittedName>
        <fullName evidence="1">Uncharacterized protein</fullName>
    </submittedName>
</protein>
<organism evidence="1 2">
    <name type="scientific">Lecanicillium saksenae</name>
    <dbReference type="NCBI Taxonomy" id="468837"/>
    <lineage>
        <taxon>Eukaryota</taxon>
        <taxon>Fungi</taxon>
        <taxon>Dikarya</taxon>
        <taxon>Ascomycota</taxon>
        <taxon>Pezizomycotina</taxon>
        <taxon>Sordariomycetes</taxon>
        <taxon>Hypocreomycetidae</taxon>
        <taxon>Hypocreales</taxon>
        <taxon>Cordycipitaceae</taxon>
        <taxon>Lecanicillium</taxon>
    </lineage>
</organism>
<proteinExistence type="predicted"/>
<dbReference type="Proteomes" id="UP001148737">
    <property type="component" value="Unassembled WGS sequence"/>
</dbReference>
<evidence type="ECO:0000313" key="1">
    <source>
        <dbReference type="EMBL" id="KAJ3488674.1"/>
    </source>
</evidence>
<accession>A0ACC1QU90</accession>
<comment type="caution">
    <text evidence="1">The sequence shown here is derived from an EMBL/GenBank/DDBJ whole genome shotgun (WGS) entry which is preliminary data.</text>
</comment>
<name>A0ACC1QU90_9HYPO</name>
<dbReference type="EMBL" id="JANAKD010000776">
    <property type="protein sequence ID" value="KAJ3488674.1"/>
    <property type="molecule type" value="Genomic_DNA"/>
</dbReference>
<reference evidence="1" key="1">
    <citation type="submission" date="2022-07" db="EMBL/GenBank/DDBJ databases">
        <title>Genome Sequence of Lecanicillium saksenae.</title>
        <authorList>
            <person name="Buettner E."/>
        </authorList>
    </citation>
    <scope>NUCLEOTIDE SEQUENCE</scope>
    <source>
        <strain evidence="1">VT-O1</strain>
    </source>
</reference>
<gene>
    <name evidence="1" type="ORF">NLG97_g6156</name>
</gene>
<evidence type="ECO:0000313" key="2">
    <source>
        <dbReference type="Proteomes" id="UP001148737"/>
    </source>
</evidence>
<sequence>MAPGLISRLSQDELGKRHRNTAQHEQACTSSTASSPSQASPVLHAADAGMRATTGALPSAGANATQGEDTALLLDNVLVDQLKKTLATSTEQNRQFDEILSTWKATYRTPRFARAYSEGALPPRAPDSDPNTGLSSKKETRYQATVEDCIDSDDEEDTPTSSCSPGIPPAILEEIRPRPEHTFAASAPTSPVVTPTLTTETSAPAAMPTIKEVRFSDRNPVVLQRSASTRHTAWTGGSGTAEKSNTHIPRERISSPLDEKWGILFSPHGVPTTRMRDIIRGLAVHLIDVSKPAYSLVLTPEKLYQFYSKYRLDREAADFTGVFRASSRAAMHILEQLYLDVQCDYHLVQDNATGRKERPYIPALTPEGFVQWTVVLMRAFPSHEAARLSRVIAELPLEAVANDPLAEPERRERLPRQISRRLFPIEPNRDAAQVVSRAMQAATGARPQVVQNPPPPPLIHSDARSRQEHLNRCRRDYDGEMMMDVPRPKRTSPERESGSSRYNRSYARQESPRREKRPERRDTREPEREKPRRDRGLSLDGYDDVRYRRRDRRGSRA</sequence>